<dbReference type="InterPro" id="IPR018502">
    <property type="entry name" value="Annexin_repeat"/>
</dbReference>
<dbReference type="SMART" id="SM00335">
    <property type="entry name" value="ANX"/>
    <property type="match status" value="4"/>
</dbReference>
<gene>
    <name evidence="7" type="ORF">WA026_020633</name>
</gene>
<dbReference type="GO" id="GO:0005544">
    <property type="term" value="F:calcium-dependent phospholipid binding"/>
    <property type="evidence" value="ECO:0007669"/>
    <property type="project" value="UniProtKB-KW"/>
</dbReference>
<dbReference type="GO" id="GO:0001786">
    <property type="term" value="F:phosphatidylserine binding"/>
    <property type="evidence" value="ECO:0007669"/>
    <property type="project" value="TreeGrafter"/>
</dbReference>
<comment type="similarity">
    <text evidence="1 6">Belongs to the annexin family.</text>
</comment>
<reference evidence="7 8" key="1">
    <citation type="submission" date="2023-03" db="EMBL/GenBank/DDBJ databases">
        <title>Genome insight into feeding habits of ladybird beetles.</title>
        <authorList>
            <person name="Li H.-S."/>
            <person name="Huang Y.-H."/>
            <person name="Pang H."/>
        </authorList>
    </citation>
    <scope>NUCLEOTIDE SEQUENCE [LARGE SCALE GENOMIC DNA]</scope>
    <source>
        <strain evidence="7">SYSU_2023b</strain>
        <tissue evidence="7">Whole body</tissue>
    </source>
</reference>
<dbReference type="InterPro" id="IPR001464">
    <property type="entry name" value="Annexin"/>
</dbReference>
<dbReference type="Gene3D" id="1.10.220.10">
    <property type="entry name" value="Annexin"/>
    <property type="match status" value="4"/>
</dbReference>
<dbReference type="GO" id="GO:0005737">
    <property type="term" value="C:cytoplasm"/>
    <property type="evidence" value="ECO:0007669"/>
    <property type="project" value="TreeGrafter"/>
</dbReference>
<dbReference type="GO" id="GO:0005634">
    <property type="term" value="C:nucleus"/>
    <property type="evidence" value="ECO:0007669"/>
    <property type="project" value="TreeGrafter"/>
</dbReference>
<keyword evidence="5 6" id="KW-0111">Calcium/phospholipid-binding</keyword>
<dbReference type="Proteomes" id="UP001431783">
    <property type="component" value="Unassembled WGS sequence"/>
</dbReference>
<dbReference type="FunFam" id="1.10.220.10:FF:000004">
    <property type="entry name" value="Annexin"/>
    <property type="match status" value="1"/>
</dbReference>
<evidence type="ECO:0000256" key="2">
    <source>
        <dbReference type="ARBA" id="ARBA00022737"/>
    </source>
</evidence>
<comment type="domain">
    <text evidence="6">A pair of annexin repeats may form one binding site for calcium and phospholipid.</text>
</comment>
<dbReference type="Pfam" id="PF00191">
    <property type="entry name" value="Annexin"/>
    <property type="match status" value="4"/>
</dbReference>
<evidence type="ECO:0000256" key="4">
    <source>
        <dbReference type="ARBA" id="ARBA00023216"/>
    </source>
</evidence>
<dbReference type="InterPro" id="IPR037104">
    <property type="entry name" value="Annexin_sf"/>
</dbReference>
<dbReference type="FunFam" id="1.10.220.10:FF:000005">
    <property type="entry name" value="Annexin"/>
    <property type="match status" value="1"/>
</dbReference>
<dbReference type="PROSITE" id="PS51897">
    <property type="entry name" value="ANNEXIN_2"/>
    <property type="match status" value="4"/>
</dbReference>
<accession>A0AAW1UVN1</accession>
<evidence type="ECO:0000313" key="7">
    <source>
        <dbReference type="EMBL" id="KAK9887179.1"/>
    </source>
</evidence>
<evidence type="ECO:0000256" key="5">
    <source>
        <dbReference type="ARBA" id="ARBA00023302"/>
    </source>
</evidence>
<dbReference type="SUPFAM" id="SSF47874">
    <property type="entry name" value="Annexin"/>
    <property type="match status" value="1"/>
</dbReference>
<evidence type="ECO:0000256" key="1">
    <source>
        <dbReference type="ARBA" id="ARBA00007831"/>
    </source>
</evidence>
<dbReference type="PANTHER" id="PTHR10502">
    <property type="entry name" value="ANNEXIN"/>
    <property type="match status" value="1"/>
</dbReference>
<dbReference type="FunFam" id="1.10.220.10:FF:000002">
    <property type="entry name" value="Annexin"/>
    <property type="match status" value="1"/>
</dbReference>
<proteinExistence type="inferred from homology"/>
<keyword evidence="8" id="KW-1185">Reference proteome</keyword>
<keyword evidence="2 6" id="KW-0677">Repeat</keyword>
<dbReference type="GO" id="GO:0005886">
    <property type="term" value="C:plasma membrane"/>
    <property type="evidence" value="ECO:0007669"/>
    <property type="project" value="TreeGrafter"/>
</dbReference>
<evidence type="ECO:0000313" key="8">
    <source>
        <dbReference type="Proteomes" id="UP001431783"/>
    </source>
</evidence>
<organism evidence="7 8">
    <name type="scientific">Henosepilachna vigintioctopunctata</name>
    <dbReference type="NCBI Taxonomy" id="420089"/>
    <lineage>
        <taxon>Eukaryota</taxon>
        <taxon>Metazoa</taxon>
        <taxon>Ecdysozoa</taxon>
        <taxon>Arthropoda</taxon>
        <taxon>Hexapoda</taxon>
        <taxon>Insecta</taxon>
        <taxon>Pterygota</taxon>
        <taxon>Neoptera</taxon>
        <taxon>Endopterygota</taxon>
        <taxon>Coleoptera</taxon>
        <taxon>Polyphaga</taxon>
        <taxon>Cucujiformia</taxon>
        <taxon>Coccinelloidea</taxon>
        <taxon>Coccinellidae</taxon>
        <taxon>Epilachninae</taxon>
        <taxon>Epilachnini</taxon>
        <taxon>Henosepilachna</taxon>
    </lineage>
</organism>
<dbReference type="PANTHER" id="PTHR10502:SF177">
    <property type="entry name" value="ANNEXIN B10"/>
    <property type="match status" value="1"/>
</dbReference>
<protein>
    <recommendedName>
        <fullName evidence="6">Annexin</fullName>
    </recommendedName>
</protein>
<evidence type="ECO:0000256" key="3">
    <source>
        <dbReference type="ARBA" id="ARBA00022837"/>
    </source>
</evidence>
<dbReference type="InterPro" id="IPR018252">
    <property type="entry name" value="Annexin_repeat_CS"/>
</dbReference>
<dbReference type="PROSITE" id="PS00223">
    <property type="entry name" value="ANNEXIN_1"/>
    <property type="match status" value="2"/>
</dbReference>
<dbReference type="FunFam" id="1.10.220.10:FF:000001">
    <property type="entry name" value="Annexin"/>
    <property type="match status" value="1"/>
</dbReference>
<dbReference type="GO" id="GO:0012506">
    <property type="term" value="C:vesicle membrane"/>
    <property type="evidence" value="ECO:0007669"/>
    <property type="project" value="TreeGrafter"/>
</dbReference>
<keyword evidence="4 6" id="KW-0041">Annexin</keyword>
<comment type="caution">
    <text evidence="7">The sequence shown here is derived from an EMBL/GenBank/DDBJ whole genome shotgun (WGS) entry which is preliminary data.</text>
</comment>
<sequence>MCTKYFGGVPTVRPSPNFNAAEDAEILRGAMKGLGTDEDIIIEILTQRSNDQRQAIAEHFKNVLERDLVEDVKSELGGDFEKVIVALLTPTCEYLCQELKNAMNGAGTNESALIEIICSKSNDEIEQIVGCYESLYERPLIEQVCSETSGNLGRFLSLILTKTRNDCNDIDDGDARSKAEELYAGGEGQLGTEESVFYRIMAHESFAQLRRIFEEYKEISGNSIEQALRHELSGDYLDALLAVVECVQSPANFFARKLHDSMDGAGTDDDTLIRIIVSRSEIDLGTIKDEFEKLYDKTLESCIENDTPGDYKRVLLGIVV</sequence>
<dbReference type="GO" id="GO:0005509">
    <property type="term" value="F:calcium ion binding"/>
    <property type="evidence" value="ECO:0007669"/>
    <property type="project" value="InterPro"/>
</dbReference>
<dbReference type="EMBL" id="JARQZJ010000105">
    <property type="protein sequence ID" value="KAK9887179.1"/>
    <property type="molecule type" value="Genomic_DNA"/>
</dbReference>
<keyword evidence="3 6" id="KW-0106">Calcium</keyword>
<dbReference type="PRINTS" id="PR00196">
    <property type="entry name" value="ANNEXIN"/>
</dbReference>
<dbReference type="AlphaFoldDB" id="A0AAW1UVN1"/>
<evidence type="ECO:0000256" key="6">
    <source>
        <dbReference type="RuleBase" id="RU003540"/>
    </source>
</evidence>
<name>A0AAW1UVN1_9CUCU</name>